<protein>
    <submittedName>
        <fullName evidence="1">Uncharacterized protein</fullName>
    </submittedName>
</protein>
<dbReference type="Proteomes" id="UP000794436">
    <property type="component" value="Unassembled WGS sequence"/>
</dbReference>
<accession>A0A8K1CRD9</accession>
<comment type="caution">
    <text evidence="1">The sequence shown here is derived from an EMBL/GenBank/DDBJ whole genome shotgun (WGS) entry which is preliminary data.</text>
</comment>
<keyword evidence="2" id="KW-1185">Reference proteome</keyword>
<evidence type="ECO:0000313" key="2">
    <source>
        <dbReference type="Proteomes" id="UP000794436"/>
    </source>
</evidence>
<dbReference type="EMBL" id="SPLM01000004">
    <property type="protein sequence ID" value="TMW67593.1"/>
    <property type="molecule type" value="Genomic_DNA"/>
</dbReference>
<dbReference type="AlphaFoldDB" id="A0A8K1CRD9"/>
<organism evidence="1 2">
    <name type="scientific">Pythium oligandrum</name>
    <name type="common">Mycoparasitic fungus</name>
    <dbReference type="NCBI Taxonomy" id="41045"/>
    <lineage>
        <taxon>Eukaryota</taxon>
        <taxon>Sar</taxon>
        <taxon>Stramenopiles</taxon>
        <taxon>Oomycota</taxon>
        <taxon>Peronosporomycetes</taxon>
        <taxon>Pythiales</taxon>
        <taxon>Pythiaceae</taxon>
        <taxon>Pythium</taxon>
    </lineage>
</organism>
<dbReference type="OrthoDB" id="90571at2759"/>
<proteinExistence type="predicted"/>
<evidence type="ECO:0000313" key="1">
    <source>
        <dbReference type="EMBL" id="TMW67593.1"/>
    </source>
</evidence>
<reference evidence="1" key="1">
    <citation type="submission" date="2019-03" db="EMBL/GenBank/DDBJ databases">
        <title>Long read genome sequence of the mycoparasitic Pythium oligandrum ATCC 38472 isolated from sugarbeet rhizosphere.</title>
        <authorList>
            <person name="Gaulin E."/>
        </authorList>
    </citation>
    <scope>NUCLEOTIDE SEQUENCE</scope>
    <source>
        <strain evidence="1">ATCC 38472_TT</strain>
    </source>
</reference>
<name>A0A8K1CRD9_PYTOL</name>
<gene>
    <name evidence="1" type="ORF">Poli38472_011213</name>
</gene>
<sequence>MPEDSDDKDIWAFMTPWWDILRNVGARMTDTKSHERVCCEYSALDITVSAIKRTTLGDDTRLQYEWIREAVELVSLLALVDEKVWVKGLFRLISWHPRFLVERESFTPPRFVFHLRDVVSSADSNRQEWDRASCISVQTMIAHLFTPLHLDKRSTAYRETWTQLCKHAEWLKQQPSGEHLKIPVVVESCWSALGVLQTDLEAIYCRQQKEPSDYCPLVLRGLSLLPDDRVDAALDRQLLASSLLGRKIPLRDIVVTDETATKSIAYTFLSDHPTDADDDPVFERSLTIYEAMHLLTDPLLTFSSIAANTTLKKFSICDYDHEVSMLAEWLAFAVFSPFSRSSIRRFSYETDSMTVEKATKFISIIYAVNPSQMLVGSSEAECKVAELLKAMCLEDPETGDNRWFCEGTIVWVIDDDPDESTIDVLIPGYGLAVVERAQLSVPRIPSPKTPITHLSITVSDTRGDEDRTNFDGIVPLMEAVGRSLTHLEIDVSNTSRALKPTEMDGILRACPNLERLSLMYFDTSALPCLLDAYESGACRITSLILGDGEERYGDIDLFFEALGDPNQRISQQLQELLYESDKISSSWMAKEFRETLRTNRGIRTLLLGAQRLKFEKAKRILEVLLAVCMRESMFPLRSKIAFLSVIYHSQFPTCGSRSNSLAGLDTSILSQIFEYAAPMIERIVRVVRDLRGGSDVSDDEEDEDQNML</sequence>